<dbReference type="InterPro" id="IPR036182">
    <property type="entry name" value="PCuAC_sf"/>
</dbReference>
<proteinExistence type="predicted"/>
<evidence type="ECO:0000313" key="2">
    <source>
        <dbReference type="EMBL" id="MBA5776336.1"/>
    </source>
</evidence>
<dbReference type="SUPFAM" id="SSF110087">
    <property type="entry name" value="DR1885-like metal-binding protein"/>
    <property type="match status" value="1"/>
</dbReference>
<reference evidence="2 3" key="1">
    <citation type="submission" date="2020-07" db="EMBL/GenBank/DDBJ databases">
        <title>Stappia sp., F7233, whole genome shotgun sequencing project.</title>
        <authorList>
            <person name="Jiang S."/>
            <person name="Liu Z.W."/>
            <person name="Du Z.J."/>
        </authorList>
    </citation>
    <scope>NUCLEOTIDE SEQUENCE [LARGE SCALE GENOMIC DNA]</scope>
    <source>
        <strain evidence="2 3">F7233</strain>
    </source>
</reference>
<accession>A0A839AAX1</accession>
<gene>
    <name evidence="2" type="ORF">H2509_04260</name>
</gene>
<feature type="chain" id="PRO_5032785720" evidence="1">
    <location>
        <begin position="23"/>
        <end position="160"/>
    </location>
</feature>
<dbReference type="PANTHER" id="PTHR36302">
    <property type="entry name" value="BLR7088 PROTEIN"/>
    <property type="match status" value="1"/>
</dbReference>
<dbReference type="EMBL" id="JACFXV010000042">
    <property type="protein sequence ID" value="MBA5776336.1"/>
    <property type="molecule type" value="Genomic_DNA"/>
</dbReference>
<organism evidence="2 3">
    <name type="scientific">Stappia albiluteola</name>
    <dbReference type="NCBI Taxonomy" id="2758565"/>
    <lineage>
        <taxon>Bacteria</taxon>
        <taxon>Pseudomonadati</taxon>
        <taxon>Pseudomonadota</taxon>
        <taxon>Alphaproteobacteria</taxon>
        <taxon>Hyphomicrobiales</taxon>
        <taxon>Stappiaceae</taxon>
        <taxon>Stappia</taxon>
    </lineage>
</organism>
<comment type="caution">
    <text evidence="2">The sequence shown here is derived from an EMBL/GenBank/DDBJ whole genome shotgun (WGS) entry which is preliminary data.</text>
</comment>
<dbReference type="InterPro" id="IPR007410">
    <property type="entry name" value="LpqE-like"/>
</dbReference>
<dbReference type="Gene3D" id="2.60.40.1890">
    <property type="entry name" value="PCu(A)C copper chaperone"/>
    <property type="match status" value="1"/>
</dbReference>
<protein>
    <submittedName>
        <fullName evidence="2">Copper chaperone PCu(A)C</fullName>
    </submittedName>
</protein>
<keyword evidence="1" id="KW-0732">Signal</keyword>
<sequence length="160" mass="16762">MSLISKLALAAIVALTPLSALAHDITLGSLTLSPGWTRATPPNAQIGGGFLTIANNGSEDDRLIAVAAPFSGHAELHEMSVVDNVMTMRHMEGGIPIPAGQTVELKPGAYHVMFMDLTGPLKQGDTLTVTLTFEKAGSVEVPFNVEKIGAKEPSQEHGAH</sequence>
<dbReference type="Pfam" id="PF04314">
    <property type="entry name" value="PCuAC"/>
    <property type="match status" value="1"/>
</dbReference>
<name>A0A839AAX1_9HYPH</name>
<dbReference type="PANTHER" id="PTHR36302:SF1">
    <property type="entry name" value="COPPER CHAPERONE PCU(A)C"/>
    <property type="match status" value="1"/>
</dbReference>
<feature type="signal peptide" evidence="1">
    <location>
        <begin position="1"/>
        <end position="22"/>
    </location>
</feature>
<keyword evidence="3" id="KW-1185">Reference proteome</keyword>
<dbReference type="RefSeq" id="WP_182162646.1">
    <property type="nucleotide sequence ID" value="NZ_JACFXV010000042.1"/>
</dbReference>
<dbReference type="Proteomes" id="UP000541109">
    <property type="component" value="Unassembled WGS sequence"/>
</dbReference>
<evidence type="ECO:0000256" key="1">
    <source>
        <dbReference type="SAM" id="SignalP"/>
    </source>
</evidence>
<evidence type="ECO:0000313" key="3">
    <source>
        <dbReference type="Proteomes" id="UP000541109"/>
    </source>
</evidence>
<dbReference type="InterPro" id="IPR058248">
    <property type="entry name" value="Lxx211020-like"/>
</dbReference>
<dbReference type="AlphaFoldDB" id="A0A839AAX1"/>